<feature type="transmembrane region" description="Helical" evidence="2">
    <location>
        <begin position="36"/>
        <end position="54"/>
    </location>
</feature>
<evidence type="ECO:0000313" key="3">
    <source>
        <dbReference type="EMBL" id="GCE28180.1"/>
    </source>
</evidence>
<feature type="transmembrane region" description="Helical" evidence="2">
    <location>
        <begin position="170"/>
        <end position="190"/>
    </location>
</feature>
<keyword evidence="4" id="KW-1185">Reference proteome</keyword>
<evidence type="ECO:0000256" key="2">
    <source>
        <dbReference type="SAM" id="Phobius"/>
    </source>
</evidence>
<feature type="compositionally biased region" description="Pro residues" evidence="1">
    <location>
        <begin position="357"/>
        <end position="366"/>
    </location>
</feature>
<feature type="transmembrane region" description="Helical" evidence="2">
    <location>
        <begin position="112"/>
        <end position="131"/>
    </location>
</feature>
<organism evidence="3 4">
    <name type="scientific">Dictyobacter alpinus</name>
    <dbReference type="NCBI Taxonomy" id="2014873"/>
    <lineage>
        <taxon>Bacteria</taxon>
        <taxon>Bacillati</taxon>
        <taxon>Chloroflexota</taxon>
        <taxon>Ktedonobacteria</taxon>
        <taxon>Ktedonobacterales</taxon>
        <taxon>Dictyobacteraceae</taxon>
        <taxon>Dictyobacter</taxon>
    </lineage>
</organism>
<protein>
    <recommendedName>
        <fullName evidence="5">HAMP domain-containing protein</fullName>
    </recommendedName>
</protein>
<sequence length="366" mass="40828">MRMNLFTRWWYRFASVVETQTDLSFKEKNAIRRSQTSSWILLVVIILVLIPIPSLISKPFALIPVLVAFVLDVVALILNKNKQTTLAGVIAIFTIEAGLIGTILSVPGGATAINIPLFALLFQSIIVAAYMLSPQWSFIVMVFNLVVTYIIFQSKFLSPALKTLYVNNPTILIGLFEVQIIVAVFSFIIVSSSNQAIANLDRSEEIIQLERREIARQEEELGLKQQLENGIQVIMQTHTRAANGDFTARAPLSQDNILWRVAYSLNNLLARLAKNANLEQERFKEQNAIHTLARHLHEGTLPTQRTGTAVDEIIVALSSKVPNQQFSPKPASPNQQTPPPPSAPLRDGRTRRTVQDAPPPSPPPWR</sequence>
<dbReference type="EMBL" id="BIFT01000001">
    <property type="protein sequence ID" value="GCE28180.1"/>
    <property type="molecule type" value="Genomic_DNA"/>
</dbReference>
<feature type="transmembrane region" description="Helical" evidence="2">
    <location>
        <begin position="138"/>
        <end position="158"/>
    </location>
</feature>
<comment type="caution">
    <text evidence="3">The sequence shown here is derived from an EMBL/GenBank/DDBJ whole genome shotgun (WGS) entry which is preliminary data.</text>
</comment>
<gene>
    <name evidence="3" type="ORF">KDA_36640</name>
</gene>
<dbReference type="Proteomes" id="UP000287171">
    <property type="component" value="Unassembled WGS sequence"/>
</dbReference>
<proteinExistence type="predicted"/>
<name>A0A402BA56_9CHLR</name>
<keyword evidence="2" id="KW-1133">Transmembrane helix</keyword>
<dbReference type="AlphaFoldDB" id="A0A402BA56"/>
<feature type="transmembrane region" description="Helical" evidence="2">
    <location>
        <begin position="60"/>
        <end position="78"/>
    </location>
</feature>
<feature type="transmembrane region" description="Helical" evidence="2">
    <location>
        <begin position="85"/>
        <end position="106"/>
    </location>
</feature>
<keyword evidence="2" id="KW-0472">Membrane</keyword>
<evidence type="ECO:0008006" key="5">
    <source>
        <dbReference type="Google" id="ProtNLM"/>
    </source>
</evidence>
<evidence type="ECO:0000313" key="4">
    <source>
        <dbReference type="Proteomes" id="UP000287171"/>
    </source>
</evidence>
<accession>A0A402BA56</accession>
<keyword evidence="2" id="KW-0812">Transmembrane</keyword>
<feature type="region of interest" description="Disordered" evidence="1">
    <location>
        <begin position="323"/>
        <end position="366"/>
    </location>
</feature>
<reference evidence="4" key="1">
    <citation type="submission" date="2018-12" db="EMBL/GenBank/DDBJ databases">
        <title>Tengunoibacter tsumagoiensis gen. nov., sp. nov., Dictyobacter kobayashii sp. nov., D. alpinus sp. nov., and D. joshuensis sp. nov. and description of Dictyobacteraceae fam. nov. within the order Ktedonobacterales isolated from Tengu-no-mugimeshi.</title>
        <authorList>
            <person name="Wang C.M."/>
            <person name="Zheng Y."/>
            <person name="Sakai Y."/>
            <person name="Toyoda A."/>
            <person name="Minakuchi Y."/>
            <person name="Abe K."/>
            <person name="Yokota A."/>
            <person name="Yabe S."/>
        </authorList>
    </citation>
    <scope>NUCLEOTIDE SEQUENCE [LARGE SCALE GENOMIC DNA]</scope>
    <source>
        <strain evidence="4">Uno16</strain>
    </source>
</reference>
<evidence type="ECO:0000256" key="1">
    <source>
        <dbReference type="SAM" id="MobiDB-lite"/>
    </source>
</evidence>